<dbReference type="EMBL" id="JBHTEF010000001">
    <property type="protein sequence ID" value="MFC7581885.1"/>
    <property type="molecule type" value="Genomic_DNA"/>
</dbReference>
<protein>
    <submittedName>
        <fullName evidence="5">Succinic semialdehyde dehydrogenase</fullName>
        <ecNumber evidence="5">1.2.1.79</ecNumber>
    </submittedName>
</protein>
<feature type="active site" evidence="2">
    <location>
        <position position="256"/>
    </location>
</feature>
<name>A0ABW2SPQ4_9ACTO</name>
<comment type="caution">
    <text evidence="5">The sequence shown here is derived from an EMBL/GenBank/DDBJ whole genome shotgun (WGS) entry which is preliminary data.</text>
</comment>
<dbReference type="PANTHER" id="PTHR43353:SF5">
    <property type="entry name" value="SUCCINATE-SEMIALDEHYDE DEHYDROGENASE, MITOCHONDRIAL"/>
    <property type="match status" value="1"/>
</dbReference>
<evidence type="ECO:0000313" key="5">
    <source>
        <dbReference type="EMBL" id="MFC7581885.1"/>
    </source>
</evidence>
<dbReference type="PANTHER" id="PTHR43353">
    <property type="entry name" value="SUCCINATE-SEMIALDEHYDE DEHYDROGENASE, MITOCHONDRIAL"/>
    <property type="match status" value="1"/>
</dbReference>
<dbReference type="InterPro" id="IPR050740">
    <property type="entry name" value="Aldehyde_DH_Superfamily"/>
</dbReference>
<dbReference type="GO" id="GO:0036243">
    <property type="term" value="F:succinate-semialdehyde dehydrogenase (NADP+) activity"/>
    <property type="evidence" value="ECO:0007669"/>
    <property type="project" value="UniProtKB-EC"/>
</dbReference>
<proteinExistence type="inferred from homology"/>
<dbReference type="InterPro" id="IPR016162">
    <property type="entry name" value="Ald_DH_N"/>
</dbReference>
<sequence length="517" mass="54916">MTTRKHAAGAGDALAALVTAEDAQGGATLEVTSPFDGAVLAVLPRSTPEDAERAVARGREAQREWARRPVRERAAVLERFGALLIDHRDEMLDWIQLESGKNRASALEEFADTVLWAHHVARHAPGVLRERRRAGAFPVLTHTIERHIPKGVVAVIAPWNYPLSLPIGDALPALAAGNAVVVKPDSQTPDTALFALRLLREAGLPAGAAQIVVGAGRELGPALTGHADFLMFTGSSATGRILAQECAERLIGFSAELGGKNPLLVLGDADPERAAEGAVHAAFSNSGQLCISVERGLVHADVWGRFVPALVERTRALRLAAGTTWDADMGSLAGEAQLRKVTAHVRDAVDKGATVLAGGHPRPDLGPYFFEPTLLADVAPDMRVFSEETFGPLLSLYRVDSDEAAIAAANDSEYGLNASIWSGDVRHARAVARRIRTGTVNINEGYAAAWASHDAPMGGMGASGIGRRHGAEGLLKYTEAQTIAAQRLIPIAGPSSVSHERWGTALTWGVRALRRLR</sequence>
<evidence type="ECO:0000313" key="6">
    <source>
        <dbReference type="Proteomes" id="UP001596527"/>
    </source>
</evidence>
<dbReference type="Proteomes" id="UP001596527">
    <property type="component" value="Unassembled WGS sequence"/>
</dbReference>
<dbReference type="RefSeq" id="WP_380975576.1">
    <property type="nucleotide sequence ID" value="NZ_JBHTEF010000001.1"/>
</dbReference>
<dbReference type="InterPro" id="IPR016163">
    <property type="entry name" value="Ald_DH_C"/>
</dbReference>
<feature type="domain" description="Aldehyde dehydrogenase" evidence="4">
    <location>
        <begin position="25"/>
        <end position="483"/>
    </location>
</feature>
<organism evidence="5 6">
    <name type="scientific">Schaalia naturae</name>
    <dbReference type="NCBI Taxonomy" id="635203"/>
    <lineage>
        <taxon>Bacteria</taxon>
        <taxon>Bacillati</taxon>
        <taxon>Actinomycetota</taxon>
        <taxon>Actinomycetes</taxon>
        <taxon>Actinomycetales</taxon>
        <taxon>Actinomycetaceae</taxon>
        <taxon>Schaalia</taxon>
    </lineage>
</organism>
<keyword evidence="6" id="KW-1185">Reference proteome</keyword>
<accession>A0ABW2SPQ4</accession>
<dbReference type="InterPro" id="IPR015590">
    <property type="entry name" value="Aldehyde_DH_dom"/>
</dbReference>
<keyword evidence="1 3" id="KW-0560">Oxidoreductase</keyword>
<evidence type="ECO:0000256" key="1">
    <source>
        <dbReference type="ARBA" id="ARBA00023002"/>
    </source>
</evidence>
<dbReference type="Gene3D" id="3.40.605.10">
    <property type="entry name" value="Aldehyde Dehydrogenase, Chain A, domain 1"/>
    <property type="match status" value="1"/>
</dbReference>
<evidence type="ECO:0000256" key="2">
    <source>
        <dbReference type="PROSITE-ProRule" id="PRU10007"/>
    </source>
</evidence>
<evidence type="ECO:0000259" key="4">
    <source>
        <dbReference type="Pfam" id="PF00171"/>
    </source>
</evidence>
<dbReference type="Gene3D" id="3.40.309.10">
    <property type="entry name" value="Aldehyde Dehydrogenase, Chain A, domain 2"/>
    <property type="match status" value="1"/>
</dbReference>
<dbReference type="InterPro" id="IPR029510">
    <property type="entry name" value="Ald_DH_CS_GLU"/>
</dbReference>
<evidence type="ECO:0000256" key="3">
    <source>
        <dbReference type="RuleBase" id="RU003345"/>
    </source>
</evidence>
<dbReference type="PROSITE" id="PS00687">
    <property type="entry name" value="ALDEHYDE_DEHYDR_GLU"/>
    <property type="match status" value="1"/>
</dbReference>
<dbReference type="Pfam" id="PF00171">
    <property type="entry name" value="Aldedh"/>
    <property type="match status" value="1"/>
</dbReference>
<dbReference type="InterPro" id="IPR016161">
    <property type="entry name" value="Ald_DH/histidinol_DH"/>
</dbReference>
<dbReference type="NCBIfam" id="NF006916">
    <property type="entry name" value="PRK09407.1"/>
    <property type="match status" value="1"/>
</dbReference>
<dbReference type="EC" id="1.2.1.79" evidence="5"/>
<reference evidence="6" key="1">
    <citation type="journal article" date="2019" name="Int. J. Syst. Evol. Microbiol.">
        <title>The Global Catalogue of Microorganisms (GCM) 10K type strain sequencing project: providing services to taxonomists for standard genome sequencing and annotation.</title>
        <authorList>
            <consortium name="The Broad Institute Genomics Platform"/>
            <consortium name="The Broad Institute Genome Sequencing Center for Infectious Disease"/>
            <person name="Wu L."/>
            <person name="Ma J."/>
        </authorList>
    </citation>
    <scope>NUCLEOTIDE SEQUENCE [LARGE SCALE GENOMIC DNA]</scope>
    <source>
        <strain evidence="6">CCUG 56698</strain>
    </source>
</reference>
<gene>
    <name evidence="5" type="ORF">ACFQWG_11830</name>
</gene>
<comment type="similarity">
    <text evidence="3">Belongs to the aldehyde dehydrogenase family.</text>
</comment>
<dbReference type="SUPFAM" id="SSF53720">
    <property type="entry name" value="ALDH-like"/>
    <property type="match status" value="1"/>
</dbReference>